<dbReference type="EMBL" id="LTDL01000042">
    <property type="protein sequence ID" value="OAG28959.1"/>
    <property type="molecule type" value="Genomic_DNA"/>
</dbReference>
<comment type="caution">
    <text evidence="6">The sequence shown here is derived from an EMBL/GenBank/DDBJ whole genome shotgun (WGS) entry which is preliminary data.</text>
</comment>
<evidence type="ECO:0000256" key="2">
    <source>
        <dbReference type="ARBA" id="ARBA00022741"/>
    </source>
</evidence>
<keyword evidence="2" id="KW-0547">Nucleotide-binding</keyword>
<dbReference type="GO" id="GO:0005524">
    <property type="term" value="F:ATP binding"/>
    <property type="evidence" value="ECO:0007669"/>
    <property type="project" value="UniProtKB-KW"/>
</dbReference>
<dbReference type="Pfam" id="PF10609">
    <property type="entry name" value="ParA"/>
    <property type="match status" value="1"/>
</dbReference>
<evidence type="ECO:0000313" key="7">
    <source>
        <dbReference type="Proteomes" id="UP000185944"/>
    </source>
</evidence>
<dbReference type="SUPFAM" id="SSF52540">
    <property type="entry name" value="P-loop containing nucleoside triphosphate hydrolases"/>
    <property type="match status" value="1"/>
</dbReference>
<evidence type="ECO:0000256" key="4">
    <source>
        <dbReference type="ARBA" id="ARBA00023004"/>
    </source>
</evidence>
<dbReference type="PANTHER" id="PTHR23264">
    <property type="entry name" value="NUCLEOTIDE-BINDING PROTEIN NBP35 YEAST -RELATED"/>
    <property type="match status" value="1"/>
</dbReference>
<dbReference type="PANTHER" id="PTHR23264:SF19">
    <property type="entry name" value="CYTOSOLIC FE-S CLUSTER ASSEMBLY FACTOR NUBP2"/>
    <property type="match status" value="1"/>
</dbReference>
<dbReference type="InterPro" id="IPR027417">
    <property type="entry name" value="P-loop_NTPase"/>
</dbReference>
<dbReference type="AlphaFoldDB" id="A0A177ED84"/>
<dbReference type="OrthoDB" id="1741334at2759"/>
<dbReference type="GO" id="GO:0005829">
    <property type="term" value="C:cytosol"/>
    <property type="evidence" value="ECO:0007669"/>
    <property type="project" value="TreeGrafter"/>
</dbReference>
<dbReference type="RefSeq" id="XP_067543704.1">
    <property type="nucleotide sequence ID" value="XM_067688516.1"/>
</dbReference>
<dbReference type="GO" id="GO:0016226">
    <property type="term" value="P:iron-sulfur cluster assembly"/>
    <property type="evidence" value="ECO:0007669"/>
    <property type="project" value="InterPro"/>
</dbReference>
<dbReference type="InterPro" id="IPR019591">
    <property type="entry name" value="Mrp/NBP35_ATP-bd"/>
</dbReference>
<keyword evidence="4" id="KW-0408">Iron</keyword>
<evidence type="ECO:0000256" key="3">
    <source>
        <dbReference type="ARBA" id="ARBA00022840"/>
    </source>
</evidence>
<dbReference type="STRING" id="1805483.A0A177ED84"/>
<organism evidence="6 7">
    <name type="scientific">Nematocida displodere</name>
    <dbReference type="NCBI Taxonomy" id="1805483"/>
    <lineage>
        <taxon>Eukaryota</taxon>
        <taxon>Fungi</taxon>
        <taxon>Fungi incertae sedis</taxon>
        <taxon>Microsporidia</taxon>
        <taxon>Nematocida</taxon>
    </lineage>
</organism>
<keyword evidence="5" id="KW-0411">Iron-sulfur</keyword>
<sequence length="257" mass="26712">MPIAQTSAVASSFSGISETSSPQVLLIGSGKGGVGKSTFSAMLSKGLSEHLRVLLLDFDLCGPSIGILMGDKGEKVFKGSKGLVPLEHSPTLHYLSIASLIPTGSAVIWRAPKKIGLLGMFADSIDSTKYDWVVIDLPPGITDEHVFAVERFPRAKALIVTTSQNLSLEEASGTISFLQKKQIGVVGVIENMSTFECPSCAECTPIFSKGGGKLLADASAVSYLGSIPVLPDTTIIPPALAALVSLLAGNGANPNTQ</sequence>
<name>A0A177ED84_9MICR</name>
<keyword evidence="7" id="KW-1185">Reference proteome</keyword>
<protein>
    <recommendedName>
        <fullName evidence="8">ATP-binding protein involved in chromosome partitioning</fullName>
    </recommendedName>
</protein>
<evidence type="ECO:0000256" key="1">
    <source>
        <dbReference type="ARBA" id="ARBA00022723"/>
    </source>
</evidence>
<keyword evidence="3" id="KW-0067">ATP-binding</keyword>
<evidence type="ECO:0000313" key="6">
    <source>
        <dbReference type="EMBL" id="OAG28959.1"/>
    </source>
</evidence>
<dbReference type="GO" id="GO:0051536">
    <property type="term" value="F:iron-sulfur cluster binding"/>
    <property type="evidence" value="ECO:0007669"/>
    <property type="project" value="UniProtKB-KW"/>
</dbReference>
<reference evidence="6 7" key="1">
    <citation type="submission" date="2016-02" db="EMBL/GenBank/DDBJ databases">
        <title>Discovery of a natural microsporidian pathogen with a broad tissue tropism in Caenorhabditis elegans.</title>
        <authorList>
            <person name="Luallen R.J."/>
            <person name="Reinke A.W."/>
            <person name="Tong L."/>
            <person name="Botts M.R."/>
            <person name="Felix M.-A."/>
            <person name="Troemel E.R."/>
        </authorList>
    </citation>
    <scope>NUCLEOTIDE SEQUENCE [LARGE SCALE GENOMIC DNA]</scope>
    <source>
        <strain evidence="6 7">JUm2807</strain>
    </source>
</reference>
<dbReference type="GO" id="GO:0046872">
    <property type="term" value="F:metal ion binding"/>
    <property type="evidence" value="ECO:0007669"/>
    <property type="project" value="UniProtKB-KW"/>
</dbReference>
<dbReference type="GO" id="GO:0140663">
    <property type="term" value="F:ATP-dependent FeS chaperone activity"/>
    <property type="evidence" value="ECO:0007669"/>
    <property type="project" value="InterPro"/>
</dbReference>
<evidence type="ECO:0008006" key="8">
    <source>
        <dbReference type="Google" id="ProtNLM"/>
    </source>
</evidence>
<dbReference type="InterPro" id="IPR033756">
    <property type="entry name" value="YlxH/NBP35"/>
</dbReference>
<dbReference type="VEuPathDB" id="MicrosporidiaDB:NEDG_01098"/>
<proteinExistence type="predicted"/>
<dbReference type="Gene3D" id="3.40.50.300">
    <property type="entry name" value="P-loop containing nucleotide triphosphate hydrolases"/>
    <property type="match status" value="1"/>
</dbReference>
<gene>
    <name evidence="6" type="ORF">NEDG_01098</name>
</gene>
<dbReference type="GeneID" id="93647448"/>
<dbReference type="Proteomes" id="UP000185944">
    <property type="component" value="Unassembled WGS sequence"/>
</dbReference>
<keyword evidence="1" id="KW-0479">Metal-binding</keyword>
<evidence type="ECO:0000256" key="5">
    <source>
        <dbReference type="ARBA" id="ARBA00023014"/>
    </source>
</evidence>
<accession>A0A177ED84</accession>